<organism evidence="2 3">
    <name type="scientific">Orbilia javanica</name>
    <dbReference type="NCBI Taxonomy" id="47235"/>
    <lineage>
        <taxon>Eukaryota</taxon>
        <taxon>Fungi</taxon>
        <taxon>Dikarya</taxon>
        <taxon>Ascomycota</taxon>
        <taxon>Pezizomycotina</taxon>
        <taxon>Orbiliomycetes</taxon>
        <taxon>Orbiliales</taxon>
        <taxon>Orbiliaceae</taxon>
        <taxon>Orbilia</taxon>
    </lineage>
</organism>
<name>A0AAN8N3G1_9PEZI</name>
<reference evidence="2 3" key="1">
    <citation type="submission" date="2019-10" db="EMBL/GenBank/DDBJ databases">
        <authorList>
            <person name="Palmer J.M."/>
        </authorList>
    </citation>
    <scope>NUCLEOTIDE SEQUENCE [LARGE SCALE GENOMIC DNA]</scope>
    <source>
        <strain evidence="2 3">TWF718</strain>
    </source>
</reference>
<dbReference type="AlphaFoldDB" id="A0AAN8N3G1"/>
<keyword evidence="3" id="KW-1185">Reference proteome</keyword>
<proteinExistence type="predicted"/>
<evidence type="ECO:0000313" key="2">
    <source>
        <dbReference type="EMBL" id="KAK6347503.1"/>
    </source>
</evidence>
<dbReference type="EMBL" id="JAVHNR010000003">
    <property type="protein sequence ID" value="KAK6347503.1"/>
    <property type="molecule type" value="Genomic_DNA"/>
</dbReference>
<comment type="caution">
    <text evidence="2">The sequence shown here is derived from an EMBL/GenBank/DDBJ whole genome shotgun (WGS) entry which is preliminary data.</text>
</comment>
<gene>
    <name evidence="2" type="ORF">TWF718_005344</name>
</gene>
<evidence type="ECO:0000313" key="3">
    <source>
        <dbReference type="Proteomes" id="UP001313282"/>
    </source>
</evidence>
<sequence length="180" mass="19624">MCWNIRIGRCSHPEPRPDLIRNPAVCKCNQYITTWDPTPCGPCNDFLVESSISQADFIDVQMYNRNITYFLQTTNEFGIKYEHPPANIGDWVALPHHVRFTVNDEGILGEGAGIESIESLADGTSGPPGPDEDDGSDSNSTLVGSDSSSVSESSHNDVLGVIMEEPTLPVIQEEEAEANA</sequence>
<accession>A0AAN8N3G1</accession>
<dbReference type="Proteomes" id="UP001313282">
    <property type="component" value="Unassembled WGS sequence"/>
</dbReference>
<evidence type="ECO:0000256" key="1">
    <source>
        <dbReference type="SAM" id="MobiDB-lite"/>
    </source>
</evidence>
<feature type="compositionally biased region" description="Low complexity" evidence="1">
    <location>
        <begin position="137"/>
        <end position="158"/>
    </location>
</feature>
<feature type="region of interest" description="Disordered" evidence="1">
    <location>
        <begin position="118"/>
        <end position="180"/>
    </location>
</feature>
<protein>
    <submittedName>
        <fullName evidence="2">Uncharacterized protein</fullName>
    </submittedName>
</protein>